<gene>
    <name evidence="3" type="ORF">QYF62_12690</name>
</gene>
<evidence type="ECO:0000256" key="2">
    <source>
        <dbReference type="SAM" id="Phobius"/>
    </source>
</evidence>
<evidence type="ECO:0000256" key="1">
    <source>
        <dbReference type="SAM" id="MobiDB-lite"/>
    </source>
</evidence>
<keyword evidence="2" id="KW-0812">Transmembrane</keyword>
<organism evidence="3 4">
    <name type="scientific">Dietzia maris</name>
    <dbReference type="NCBI Taxonomy" id="37915"/>
    <lineage>
        <taxon>Bacteria</taxon>
        <taxon>Bacillati</taxon>
        <taxon>Actinomycetota</taxon>
        <taxon>Actinomycetes</taxon>
        <taxon>Mycobacteriales</taxon>
        <taxon>Dietziaceae</taxon>
        <taxon>Dietzia</taxon>
    </lineage>
</organism>
<reference evidence="3 4" key="1">
    <citation type="submission" date="2023-07" db="EMBL/GenBank/DDBJ databases">
        <title>Strategy for survival of the halotoleranting strain Dietzia MX2 from the Yakshinskoe mineral salts deposit.</title>
        <authorList>
            <person name="Kharitonova M.A."/>
            <person name="Kupriyanova-Ashina F.G."/>
            <person name="Shakirov T.R."/>
            <person name="Vafina M.S."/>
            <person name="Ilinskaya O.N."/>
        </authorList>
    </citation>
    <scope>NUCLEOTIDE SEQUENCE [LARGE SCALE GENOMIC DNA]</scope>
    <source>
        <strain evidence="3 4">MX2</strain>
    </source>
</reference>
<keyword evidence="2" id="KW-1133">Transmembrane helix</keyword>
<proteinExistence type="predicted"/>
<evidence type="ECO:0000313" key="3">
    <source>
        <dbReference type="EMBL" id="MDN4506913.1"/>
    </source>
</evidence>
<comment type="caution">
    <text evidence="3">The sequence shown here is derived from an EMBL/GenBank/DDBJ whole genome shotgun (WGS) entry which is preliminary data.</text>
</comment>
<dbReference type="EMBL" id="JAUHTB010000015">
    <property type="protein sequence ID" value="MDN4506913.1"/>
    <property type="molecule type" value="Genomic_DNA"/>
</dbReference>
<name>A0ABT8H392_9ACTN</name>
<dbReference type="Proteomes" id="UP001172702">
    <property type="component" value="Unassembled WGS sequence"/>
</dbReference>
<keyword evidence="2" id="KW-0472">Membrane</keyword>
<evidence type="ECO:0000313" key="4">
    <source>
        <dbReference type="Proteomes" id="UP001172702"/>
    </source>
</evidence>
<dbReference type="RefSeq" id="WP_301162823.1">
    <property type="nucleotide sequence ID" value="NZ_JAUHTB010000015.1"/>
</dbReference>
<keyword evidence="4" id="KW-1185">Reference proteome</keyword>
<feature type="compositionally biased region" description="Basic and acidic residues" evidence="1">
    <location>
        <begin position="30"/>
        <end position="50"/>
    </location>
</feature>
<feature type="region of interest" description="Disordered" evidence="1">
    <location>
        <begin position="24"/>
        <end position="50"/>
    </location>
</feature>
<sequence>MHSASQSPRPTDFPLAADSSDVVGLWAGSPHDDAELADPEHEHPEQTDPERGDCLAAMRASWDDWMPVATTGWGAVVLIAPLLAVHALVWAFGGRRPREVFRF</sequence>
<protein>
    <submittedName>
        <fullName evidence="3">Uncharacterized protein</fullName>
    </submittedName>
</protein>
<feature type="transmembrane region" description="Helical" evidence="2">
    <location>
        <begin position="72"/>
        <end position="93"/>
    </location>
</feature>
<accession>A0ABT8H392</accession>